<dbReference type="AlphaFoldDB" id="A0A5C2H9A8"/>
<dbReference type="KEGG" id="apai:APAC_1828"/>
<reference evidence="1" key="1">
    <citation type="submission" date="2019-09" db="EMBL/GenBank/DDBJ databases">
        <title>Complete genome sequencing of four Arcobacter species reveals a diverse suite of mobile elements.</title>
        <authorList>
            <person name="Miller W.G."/>
            <person name="Yee E."/>
            <person name="Bono J.L."/>
        </authorList>
    </citation>
    <scope>NUCLEOTIDE SEQUENCE [LARGE SCALE GENOMIC DNA]</scope>
    <source>
        <strain evidence="1">LMG 26638</strain>
    </source>
</reference>
<dbReference type="Proteomes" id="UP000322726">
    <property type="component" value="Chromosome"/>
</dbReference>
<dbReference type="OrthoDB" id="3433997at2"/>
<reference evidence="1" key="2">
    <citation type="submission" date="2019-09" db="EMBL/GenBank/DDBJ databases">
        <title>Taxonomic note: a critical rebuttal of the proposed division of the genus Arcobacter into six genera, emended descriptions of Arcobacter anaerophilus and the genus Arcobacter, and an assessment of genus-level boundaries for Epsilonproteobacteria using in silico genomic comparator tools.</title>
        <authorList>
            <person name="On S.L.W."/>
            <person name="Miller W.G."/>
            <person name="Biggs P."/>
            <person name="Cornelius A."/>
            <person name="Vandamme P."/>
        </authorList>
    </citation>
    <scope>NUCLEOTIDE SEQUENCE [LARGE SCALE GENOMIC DNA]</scope>
    <source>
        <strain evidence="1">LMG 26638</strain>
    </source>
</reference>
<dbReference type="Gene3D" id="1.10.238.160">
    <property type="match status" value="1"/>
</dbReference>
<protein>
    <submittedName>
        <fullName evidence="1">Putative transcriptional regulator, AlpA family</fullName>
    </submittedName>
</protein>
<name>A0A5C2H9A8_9BACT</name>
<sequence length="64" mass="7518">MEIKYLKIEKILTEYLPISKSQFYNYINLDLIPKPLKIGRTSVWEHQSLMIALQELPGKLKNKG</sequence>
<organism evidence="1 2">
    <name type="scientific">Malaciobacter pacificus</name>
    <dbReference type="NCBI Taxonomy" id="1080223"/>
    <lineage>
        <taxon>Bacteria</taxon>
        <taxon>Pseudomonadati</taxon>
        <taxon>Campylobacterota</taxon>
        <taxon>Epsilonproteobacteria</taxon>
        <taxon>Campylobacterales</taxon>
        <taxon>Arcobacteraceae</taxon>
        <taxon>Malaciobacter</taxon>
    </lineage>
</organism>
<dbReference type="EMBL" id="CP035928">
    <property type="protein sequence ID" value="QEP34909.1"/>
    <property type="molecule type" value="Genomic_DNA"/>
</dbReference>
<keyword evidence="2" id="KW-1185">Reference proteome</keyword>
<accession>A0A5C2H9A8</accession>
<evidence type="ECO:0000313" key="2">
    <source>
        <dbReference type="Proteomes" id="UP000322726"/>
    </source>
</evidence>
<evidence type="ECO:0000313" key="1">
    <source>
        <dbReference type="EMBL" id="QEP34909.1"/>
    </source>
</evidence>
<gene>
    <name evidence="1" type="ORF">APAC_1828</name>
</gene>
<dbReference type="RefSeq" id="WP_130233823.1">
    <property type="nucleotide sequence ID" value="NZ_BMEF01000020.1"/>
</dbReference>
<proteinExistence type="predicted"/>